<evidence type="ECO:0000256" key="3">
    <source>
        <dbReference type="ARBA" id="ARBA00022490"/>
    </source>
</evidence>
<keyword evidence="3" id="KW-0963">Cytoplasm</keyword>
<comment type="subcellular location">
    <subcellularLocation>
        <location evidence="1">Cytoplasm</location>
        <location evidence="1">Cytoskeleton</location>
    </subcellularLocation>
</comment>
<gene>
    <name evidence="9" type="ORF">J7T54_008321</name>
</gene>
<dbReference type="CDD" id="cd12254">
    <property type="entry name" value="RRM_hnRNPH_ESRPs_RBM12_like"/>
    <property type="match status" value="1"/>
</dbReference>
<dbReference type="FunFam" id="3.30.1460.20:FF:000001">
    <property type="entry name" value="Actin-related protein 2/3 complex subunit 4"/>
    <property type="match status" value="1"/>
</dbReference>
<evidence type="ECO:0000256" key="5">
    <source>
        <dbReference type="ARBA" id="ARBA00023212"/>
    </source>
</evidence>
<dbReference type="Pfam" id="PF05856">
    <property type="entry name" value="ARPC4"/>
    <property type="match status" value="1"/>
</dbReference>
<evidence type="ECO:0000256" key="1">
    <source>
        <dbReference type="ARBA" id="ARBA00004245"/>
    </source>
</evidence>
<dbReference type="RefSeq" id="XP_051358843.1">
    <property type="nucleotide sequence ID" value="XM_051510244.1"/>
</dbReference>
<dbReference type="EMBL" id="JAGIXG020000088">
    <property type="protein sequence ID" value="KAI6777987.1"/>
    <property type="molecule type" value="Genomic_DNA"/>
</dbReference>
<evidence type="ECO:0000256" key="8">
    <source>
        <dbReference type="SAM" id="MobiDB-lite"/>
    </source>
</evidence>
<dbReference type="GO" id="GO:0005885">
    <property type="term" value="C:Arp2/3 protein complex"/>
    <property type="evidence" value="ECO:0007669"/>
    <property type="project" value="InterPro"/>
</dbReference>
<dbReference type="OrthoDB" id="336240at2759"/>
<feature type="region of interest" description="Disordered" evidence="8">
    <location>
        <begin position="377"/>
        <end position="396"/>
    </location>
</feature>
<dbReference type="GO" id="GO:0034314">
    <property type="term" value="P:Arp2/3 complex-mediated actin nucleation"/>
    <property type="evidence" value="ECO:0007669"/>
    <property type="project" value="InterPro"/>
</dbReference>
<dbReference type="GO" id="GO:0030041">
    <property type="term" value="P:actin filament polymerization"/>
    <property type="evidence" value="ECO:0007669"/>
    <property type="project" value="InterPro"/>
</dbReference>
<dbReference type="InterPro" id="IPR034666">
    <property type="entry name" value="ARPC2/4"/>
</dbReference>
<evidence type="ECO:0000256" key="6">
    <source>
        <dbReference type="ARBA" id="ARBA00054835"/>
    </source>
</evidence>
<dbReference type="Gene3D" id="3.30.1460.20">
    <property type="match status" value="1"/>
</dbReference>
<organism evidence="9 10">
    <name type="scientific">Emericellopsis cladophorae</name>
    <dbReference type="NCBI Taxonomy" id="2686198"/>
    <lineage>
        <taxon>Eukaryota</taxon>
        <taxon>Fungi</taxon>
        <taxon>Dikarya</taxon>
        <taxon>Ascomycota</taxon>
        <taxon>Pezizomycotina</taxon>
        <taxon>Sordariomycetes</taxon>
        <taxon>Hypocreomycetidae</taxon>
        <taxon>Hypocreales</taxon>
        <taxon>Bionectriaceae</taxon>
        <taxon>Emericellopsis</taxon>
    </lineage>
</organism>
<reference evidence="9" key="1">
    <citation type="journal article" date="2021" name="J Fungi (Basel)">
        <title>Genomic and Metabolomic Analyses of the Marine Fungus Emericellopsis cladophorae: Insights into Saltwater Adaptability Mechanisms and Its Biosynthetic Potential.</title>
        <authorList>
            <person name="Goncalves M.F.M."/>
            <person name="Hilario S."/>
            <person name="Van de Peer Y."/>
            <person name="Esteves A.C."/>
            <person name="Alves A."/>
        </authorList>
    </citation>
    <scope>NUCLEOTIDE SEQUENCE</scope>
    <source>
        <strain evidence="9">MUM 19.33</strain>
    </source>
</reference>
<keyword evidence="4" id="KW-0009">Actin-binding</keyword>
<accession>A0A9P9XUD6</accession>
<evidence type="ECO:0000313" key="10">
    <source>
        <dbReference type="Proteomes" id="UP001055219"/>
    </source>
</evidence>
<evidence type="ECO:0000313" key="9">
    <source>
        <dbReference type="EMBL" id="KAI6777987.1"/>
    </source>
</evidence>
<dbReference type="InterPro" id="IPR008384">
    <property type="entry name" value="ARPC4"/>
</dbReference>
<comment type="similarity">
    <text evidence="2">Belongs to the ARPC4 family.</text>
</comment>
<dbReference type="Proteomes" id="UP001055219">
    <property type="component" value="Unassembled WGS sequence"/>
</dbReference>
<dbReference type="SUPFAM" id="SSF54928">
    <property type="entry name" value="RNA-binding domain, RBD"/>
    <property type="match status" value="1"/>
</dbReference>
<proteinExistence type="inferred from homology"/>
<name>A0A9P9XUD6_9HYPO</name>
<dbReference type="SUPFAM" id="SSF69645">
    <property type="entry name" value="Arp2/3 complex subunits"/>
    <property type="match status" value="1"/>
</dbReference>
<dbReference type="InterPro" id="IPR035979">
    <property type="entry name" value="RBD_domain_sf"/>
</dbReference>
<evidence type="ECO:0000256" key="2">
    <source>
        <dbReference type="ARBA" id="ARBA00005919"/>
    </source>
</evidence>
<protein>
    <recommendedName>
        <fullName evidence="7">Arp2/3 complex 20 kDa</fullName>
    </recommendedName>
</protein>
<dbReference type="GO" id="GO:0003676">
    <property type="term" value="F:nucleic acid binding"/>
    <property type="evidence" value="ECO:0007669"/>
    <property type="project" value="InterPro"/>
</dbReference>
<feature type="compositionally biased region" description="Polar residues" evidence="8">
    <location>
        <begin position="332"/>
        <end position="342"/>
    </location>
</feature>
<comment type="function">
    <text evidence="6">Functions as actin-binding component of the Arp2/3 complex which is involved in regulation of actin polymerization and together with an activating nucleation-promoting factor (NPF) mediates the formation of branched actin networks. Seems to contact the mother actin filament.</text>
</comment>
<feature type="region of interest" description="Disordered" evidence="8">
    <location>
        <begin position="323"/>
        <end position="342"/>
    </location>
</feature>
<evidence type="ECO:0000256" key="7">
    <source>
        <dbReference type="ARBA" id="ARBA00082270"/>
    </source>
</evidence>
<keyword evidence="10" id="KW-1185">Reference proteome</keyword>
<sequence length="904" mass="101640">MNAVSDDDDVQRHFNPATPCDVERPPTRHTTKAQEGLAAVMSQSLRPYLQAVRSSLTAALTLSNFASQTAERHNVPEIEAQTSPEVVLTPLTISRNENERVLIEPSINSVRISIKIKQADEIEHILVHKFTRFLTQRAESFFILRRKPIKGYDISFLITNFHTEEMLKHKLVDFIIQFMEEVDKEISEMKLFVGGTVPLLARAKANRPQLNARARFVAESFLTPRVLISSIFALNITMTAMASHREPTAEEAQMLHKALYDQHSGNSALAIPRLRSGQIPVLLRHSTSRAMMLQTISSTMEFISCTQLMGFYKSLTERVQMVTPRPRRRMSLQPSLRQHSSSVSSIGMNASANGHNEVKDGFLPSAQTTQNEQTLYAHPNATNGHGTNGRIPQSQSYTGFTILGSSEKSPKRQGIDHGLVQSPEGSMSLISPMTEPKNYAPRTNGHLTTQEPPPQFNLSVVPYGKDSVDKELGSCDSNANSQDPFSATASAVTNPLQVALTLAVKRSDKLNELLTRPGGRPSFDVAMHPDNFPFTESCRTGKAINHGVVKIRNIPFSTKRAEVIAFLGRNSKILNDADEPVHIIMERVTSKTMDAYVEFCTLEDAMRAVERHVTNVTNSRPSRLGDRAVEVELSSQGSLMRDLFPLATGVIWDGATPEFKPYNAHEPWENFKGFITEEEMIMLVKHVEVPHRSPFSKECPQRPYECLMSTLKKFPWSFMDRVTISQRRALFRATCELLRLLTRSLQKGDDVVNLTVQLYHRLTKAAMSCPGFTPLMKDDIAWLANVTESELPQYNLPPSPATWRHQYALATKVDAQPDVINWYISIIRDQSHKDMMTLSIQDRNNLQEKAADTDMTWGYFWNELGYERFMGPGFDQMTLGQAAYAELSAIERILYRALPAAKTY</sequence>
<dbReference type="PANTHER" id="PTHR22629:SF0">
    <property type="entry name" value="ACTIN-RELATED PROTEIN 2_3 COMPLEX SUBUNIT 4"/>
    <property type="match status" value="1"/>
</dbReference>
<dbReference type="AlphaFoldDB" id="A0A9P9XUD6"/>
<comment type="caution">
    <text evidence="9">The sequence shown here is derived from an EMBL/GenBank/DDBJ whole genome shotgun (WGS) entry which is preliminary data.</text>
</comment>
<feature type="region of interest" description="Disordered" evidence="8">
    <location>
        <begin position="436"/>
        <end position="455"/>
    </location>
</feature>
<dbReference type="InterPro" id="IPR012677">
    <property type="entry name" value="Nucleotide-bd_a/b_plait_sf"/>
</dbReference>
<keyword evidence="5" id="KW-0206">Cytoskeleton</keyword>
<feature type="region of interest" description="Disordered" evidence="8">
    <location>
        <begin position="1"/>
        <end position="31"/>
    </location>
</feature>
<dbReference type="GO" id="GO:0051015">
    <property type="term" value="F:actin filament binding"/>
    <property type="evidence" value="ECO:0007669"/>
    <property type="project" value="TreeGrafter"/>
</dbReference>
<reference evidence="9" key="2">
    <citation type="submission" date="2022-07" db="EMBL/GenBank/DDBJ databases">
        <authorList>
            <person name="Goncalves M.F.M."/>
            <person name="Hilario S."/>
            <person name="Van De Peer Y."/>
            <person name="Esteves A.C."/>
            <person name="Alves A."/>
        </authorList>
    </citation>
    <scope>NUCLEOTIDE SEQUENCE</scope>
    <source>
        <strain evidence="9">MUM 19.33</strain>
    </source>
</reference>
<evidence type="ECO:0000256" key="4">
    <source>
        <dbReference type="ARBA" id="ARBA00023203"/>
    </source>
</evidence>
<dbReference type="GeneID" id="75834792"/>
<dbReference type="Gene3D" id="3.30.70.330">
    <property type="match status" value="1"/>
</dbReference>
<dbReference type="PANTHER" id="PTHR22629">
    <property type="entry name" value="ARP2/3 COMPLEX 20 KD SUBUNIT"/>
    <property type="match status" value="1"/>
</dbReference>